<protein>
    <submittedName>
        <fullName evidence="1">Uncharacterized protein</fullName>
    </submittedName>
</protein>
<dbReference type="AlphaFoldDB" id="A9D688"/>
<proteinExistence type="predicted"/>
<evidence type="ECO:0000313" key="1">
    <source>
        <dbReference type="EMBL" id="EDQ01223.1"/>
    </source>
</evidence>
<accession>A9D688</accession>
<dbReference type="Proteomes" id="UP000005839">
    <property type="component" value="Unassembled WGS sequence"/>
</dbReference>
<organism evidence="1 2">
    <name type="scientific">Shewanella benthica KT99</name>
    <dbReference type="NCBI Taxonomy" id="314608"/>
    <lineage>
        <taxon>Bacteria</taxon>
        <taxon>Pseudomonadati</taxon>
        <taxon>Pseudomonadota</taxon>
        <taxon>Gammaproteobacteria</taxon>
        <taxon>Alteromonadales</taxon>
        <taxon>Shewanellaceae</taxon>
        <taxon>Shewanella</taxon>
    </lineage>
</organism>
<reference evidence="1 2" key="1">
    <citation type="submission" date="2007-10" db="EMBL/GenBank/DDBJ databases">
        <authorList>
            <person name="Yayanos A."/>
            <person name="Ferriera S."/>
            <person name="Johnson J."/>
            <person name="Kravitz S."/>
            <person name="Halpern A."/>
            <person name="Remington K."/>
            <person name="Beeson K."/>
            <person name="Tran B."/>
            <person name="Rogers Y.-H."/>
            <person name="Friedman R."/>
            <person name="Venter J.C."/>
        </authorList>
    </citation>
    <scope>NUCLEOTIDE SEQUENCE [LARGE SCALE GENOMIC DNA]</scope>
    <source>
        <strain evidence="1 2">KT99</strain>
    </source>
</reference>
<dbReference type="EMBL" id="ABIC01000011">
    <property type="protein sequence ID" value="EDQ01223.1"/>
    <property type="molecule type" value="Genomic_DNA"/>
</dbReference>
<sequence>MRYLINEVFISYSEFKVALNKFGIPLTRGAESIQANDFNYDVNLVNRKSNFTQIDAARIA</sequence>
<gene>
    <name evidence="1" type="ORF">KT99_17046</name>
</gene>
<comment type="caution">
    <text evidence="1">The sequence shown here is derived from an EMBL/GenBank/DDBJ whole genome shotgun (WGS) entry which is preliminary data.</text>
</comment>
<name>A9D688_9GAMM</name>
<evidence type="ECO:0000313" key="2">
    <source>
        <dbReference type="Proteomes" id="UP000005839"/>
    </source>
</evidence>
<dbReference type="STRING" id="314608.KT99_17046"/>
<keyword evidence="2" id="KW-1185">Reference proteome</keyword>